<evidence type="ECO:0000256" key="2">
    <source>
        <dbReference type="ARBA" id="ARBA00009142"/>
    </source>
</evidence>
<evidence type="ECO:0000256" key="6">
    <source>
        <dbReference type="RuleBase" id="RU363041"/>
    </source>
</evidence>
<evidence type="ECO:0000256" key="5">
    <source>
        <dbReference type="ARBA" id="ARBA00023136"/>
    </source>
</evidence>
<feature type="transmembrane region" description="Helical" evidence="6">
    <location>
        <begin position="54"/>
        <end position="76"/>
    </location>
</feature>
<name>A0A9X1LLI0_9MICO</name>
<reference evidence="7" key="1">
    <citation type="submission" date="2021-04" db="EMBL/GenBank/DDBJ databases">
        <title>Microbacterium tenobrionis sp. nov. and Microbacterium allomyrinae sp. nov., isolated from larvae of Tenobrio molitor and Allomyrina dichotoma, respectively.</title>
        <authorList>
            <person name="Lee S.D."/>
        </authorList>
    </citation>
    <scope>NUCLEOTIDE SEQUENCE</scope>
    <source>
        <strain evidence="7">YMB-B2</strain>
    </source>
</reference>
<proteinExistence type="inferred from homology"/>
<organism evidence="7 8">
    <name type="scientific">Microbacterium tenebrionis</name>
    <dbReference type="NCBI Taxonomy" id="2830665"/>
    <lineage>
        <taxon>Bacteria</taxon>
        <taxon>Bacillati</taxon>
        <taxon>Actinomycetota</taxon>
        <taxon>Actinomycetes</taxon>
        <taxon>Micrococcales</taxon>
        <taxon>Microbacteriaceae</taxon>
        <taxon>Microbacterium</taxon>
    </lineage>
</organism>
<feature type="transmembrane region" description="Helical" evidence="6">
    <location>
        <begin position="238"/>
        <end position="257"/>
    </location>
</feature>
<feature type="transmembrane region" description="Helical" evidence="6">
    <location>
        <begin position="142"/>
        <end position="175"/>
    </location>
</feature>
<dbReference type="Proteomes" id="UP001139289">
    <property type="component" value="Unassembled WGS sequence"/>
</dbReference>
<gene>
    <name evidence="7" type="ORF">KEC56_00130</name>
</gene>
<comment type="subcellular location">
    <subcellularLocation>
        <location evidence="6">Cell membrane</location>
        <topology evidence="6">Multi-pass membrane protein</topology>
    </subcellularLocation>
    <subcellularLocation>
        <location evidence="1">Membrane</location>
        <topology evidence="1">Multi-pass membrane protein</topology>
    </subcellularLocation>
</comment>
<keyword evidence="5 6" id="KW-0472">Membrane</keyword>
<dbReference type="Pfam" id="PF01925">
    <property type="entry name" value="TauE"/>
    <property type="match status" value="2"/>
</dbReference>
<feature type="transmembrane region" description="Helical" evidence="6">
    <location>
        <begin position="110"/>
        <end position="130"/>
    </location>
</feature>
<keyword evidence="3 6" id="KW-0812">Transmembrane</keyword>
<dbReference type="RefSeq" id="WP_227529337.1">
    <property type="nucleotide sequence ID" value="NZ_JAGTTM010000001.1"/>
</dbReference>
<feature type="transmembrane region" description="Helical" evidence="6">
    <location>
        <begin position="15"/>
        <end position="47"/>
    </location>
</feature>
<keyword evidence="8" id="KW-1185">Reference proteome</keyword>
<accession>A0A9X1LLI0</accession>
<dbReference type="PANTHER" id="PTHR43701:SF2">
    <property type="entry name" value="MEMBRANE TRANSPORTER PROTEIN YJNA-RELATED"/>
    <property type="match status" value="1"/>
</dbReference>
<evidence type="ECO:0000313" key="7">
    <source>
        <dbReference type="EMBL" id="MCC2027948.1"/>
    </source>
</evidence>
<evidence type="ECO:0000256" key="4">
    <source>
        <dbReference type="ARBA" id="ARBA00022989"/>
    </source>
</evidence>
<keyword evidence="6" id="KW-1003">Cell membrane</keyword>
<feature type="transmembrane region" description="Helical" evidence="6">
    <location>
        <begin position="211"/>
        <end position="232"/>
    </location>
</feature>
<dbReference type="AlphaFoldDB" id="A0A9X1LLI0"/>
<comment type="caution">
    <text evidence="7">The sequence shown here is derived from an EMBL/GenBank/DDBJ whole genome shotgun (WGS) entry which is preliminary data.</text>
</comment>
<comment type="similarity">
    <text evidence="2 6">Belongs to the 4-toluene sulfonate uptake permease (TSUP) (TC 2.A.102) family.</text>
</comment>
<dbReference type="InterPro" id="IPR051598">
    <property type="entry name" value="TSUP/Inactive_protease-like"/>
</dbReference>
<protein>
    <recommendedName>
        <fullName evidence="6">Probable membrane transporter protein</fullName>
    </recommendedName>
</protein>
<dbReference type="InterPro" id="IPR002781">
    <property type="entry name" value="TM_pro_TauE-like"/>
</dbReference>
<feature type="transmembrane region" description="Helical" evidence="6">
    <location>
        <begin position="82"/>
        <end position="103"/>
    </location>
</feature>
<evidence type="ECO:0000256" key="3">
    <source>
        <dbReference type="ARBA" id="ARBA00022692"/>
    </source>
</evidence>
<sequence length="267" mass="27567">MSEIQDARVRGPRAYLTFIVIGMLAGLLSGLFGVGGGTVIVPLLVIMLRFDQRLAAGTSLAAIVPTASVGVISYAASGSVAWIPALILAAGAVVGAQIGTRLLPRISQNALRWGFVMFLVIVIVSLFVVIPSRDAVFELGWINGIALVVVGVGTGIIAGLIGVGGGVVVVPVLMLAFGTSDLEAKGTSLLMMIPTAISGTFGNLRHRNVDLVAAGIIGLSACTMTALGAWLATLIDPFLGNMLFAAYLAFIAIQMAIKALRSRPRRG</sequence>
<dbReference type="PANTHER" id="PTHR43701">
    <property type="entry name" value="MEMBRANE TRANSPORTER PROTEIN MJ0441-RELATED"/>
    <property type="match status" value="1"/>
</dbReference>
<keyword evidence="4 6" id="KW-1133">Transmembrane helix</keyword>
<evidence type="ECO:0000313" key="8">
    <source>
        <dbReference type="Proteomes" id="UP001139289"/>
    </source>
</evidence>
<evidence type="ECO:0000256" key="1">
    <source>
        <dbReference type="ARBA" id="ARBA00004141"/>
    </source>
</evidence>
<dbReference type="EMBL" id="JAGTTM010000001">
    <property type="protein sequence ID" value="MCC2027948.1"/>
    <property type="molecule type" value="Genomic_DNA"/>
</dbReference>
<dbReference type="GO" id="GO:0005886">
    <property type="term" value="C:plasma membrane"/>
    <property type="evidence" value="ECO:0007669"/>
    <property type="project" value="UniProtKB-SubCell"/>
</dbReference>